<comment type="caution">
    <text evidence="1">The sequence shown here is derived from an EMBL/GenBank/DDBJ whole genome shotgun (WGS) entry which is preliminary data.</text>
</comment>
<dbReference type="AlphaFoldDB" id="A0AAU9WR34"/>
<dbReference type="Proteomes" id="UP001159428">
    <property type="component" value="Unassembled WGS sequence"/>
</dbReference>
<sequence length="42" mass="4612">PNTLEILRSVEAGECFLEVAEGTFVVETKLPVVFFQLGTSKL</sequence>
<accession>A0AAU9WR34</accession>
<feature type="non-terminal residue" evidence="1">
    <location>
        <position position="1"/>
    </location>
</feature>
<keyword evidence="2" id="KW-1185">Reference proteome</keyword>
<organism evidence="1 2">
    <name type="scientific">Pocillopora meandrina</name>
    <dbReference type="NCBI Taxonomy" id="46732"/>
    <lineage>
        <taxon>Eukaryota</taxon>
        <taxon>Metazoa</taxon>
        <taxon>Cnidaria</taxon>
        <taxon>Anthozoa</taxon>
        <taxon>Hexacorallia</taxon>
        <taxon>Scleractinia</taxon>
        <taxon>Astrocoeniina</taxon>
        <taxon>Pocilloporidae</taxon>
        <taxon>Pocillopora</taxon>
    </lineage>
</organism>
<reference evidence="1 2" key="1">
    <citation type="submission" date="2022-05" db="EMBL/GenBank/DDBJ databases">
        <authorList>
            <consortium name="Genoscope - CEA"/>
            <person name="William W."/>
        </authorList>
    </citation>
    <scope>NUCLEOTIDE SEQUENCE [LARGE SCALE GENOMIC DNA]</scope>
</reference>
<proteinExistence type="predicted"/>
<evidence type="ECO:0000313" key="2">
    <source>
        <dbReference type="Proteomes" id="UP001159428"/>
    </source>
</evidence>
<protein>
    <submittedName>
        <fullName evidence="1">Uncharacterized protein</fullName>
    </submittedName>
</protein>
<dbReference type="EMBL" id="CALNXJ010000019">
    <property type="protein sequence ID" value="CAH3122684.1"/>
    <property type="molecule type" value="Genomic_DNA"/>
</dbReference>
<name>A0AAU9WR34_9CNID</name>
<gene>
    <name evidence="1" type="ORF">PMEA_00009741</name>
</gene>
<evidence type="ECO:0000313" key="1">
    <source>
        <dbReference type="EMBL" id="CAH3122684.1"/>
    </source>
</evidence>